<keyword evidence="4" id="KW-1185">Reference proteome</keyword>
<dbReference type="InterPro" id="IPR037883">
    <property type="entry name" value="Knr4/Smi1-like_sf"/>
</dbReference>
<evidence type="ECO:0000313" key="4">
    <source>
        <dbReference type="Proteomes" id="UP001322277"/>
    </source>
</evidence>
<gene>
    <name evidence="3" type="ORF">CDEST_11389</name>
</gene>
<proteinExistence type="predicted"/>
<feature type="domain" description="Knr4/Smi1-like" evidence="2">
    <location>
        <begin position="425"/>
        <end position="573"/>
    </location>
</feature>
<dbReference type="GeneID" id="87947889"/>
<dbReference type="SUPFAM" id="SSF160631">
    <property type="entry name" value="SMI1/KNR4-like"/>
    <property type="match status" value="1"/>
</dbReference>
<evidence type="ECO:0000259" key="2">
    <source>
        <dbReference type="SMART" id="SM00860"/>
    </source>
</evidence>
<dbReference type="InterPro" id="IPR018958">
    <property type="entry name" value="Knr4/Smi1-like_dom"/>
</dbReference>
<accession>A0AAX4IT51</accession>
<name>A0AAX4IT51_9PEZI</name>
<dbReference type="EMBL" id="CP137311">
    <property type="protein sequence ID" value="WQF86375.1"/>
    <property type="molecule type" value="Genomic_DNA"/>
</dbReference>
<evidence type="ECO:0000313" key="3">
    <source>
        <dbReference type="EMBL" id="WQF86375.1"/>
    </source>
</evidence>
<dbReference type="SMART" id="SM00860">
    <property type="entry name" value="SMI1_KNR4"/>
    <property type="match status" value="1"/>
</dbReference>
<protein>
    <submittedName>
        <fullName evidence="3">Knr4/Smi1-like domain-containing protein</fullName>
    </submittedName>
</protein>
<sequence>MDFFIRHLTEPTAIAEEPSLSQVVLRVRETAVCLAVLGEVECGTRLLSILHAHGAPPFDLREYGPEVYTADYAQCKALSKGVGDHDVPVNSPRSDPFTRIVFAFAWEHVGEWPSWARPGPGPVRPEAGVGNETTLDALERYARTLVCNRFACPWREDMETFELAKGLALGQANRANPHGPIPIRMHDFWMLWERMLAPWPMNQIVKATGRVLTLDLAVRLFGSGGNANRADNNAENRERFLAEDQTKEELIDEFVADDDFVRDEQEGEDGGKDEDENKSDGDFEGDEYSIEPWGRWIAKQHNAQDQMPMLGSMRALWRYGWFTDPQKNELVKVLEIDAAKVRDAAEAGCEMLIRRLRNGPNRPYEGFTISELVREIDTNTRSNATYAPDDAPDRESLLIERTALGPVDLDAEKIFRPATLLRHPPPSHQDISDLEKRLEVSDPLPDDYKVFLRTTDGMGPTWWNGSNLLRLLAPISKVAVDDGDSSFSRIELELLPEGGLDGPNSINWPLLRRAIRISEGGYEGHLYLIEPRYVAEAKAAFFKVYDSATDHNRRLLLREVEEVYGSLDAFRELKWGVVLYTLWFSDMIPYKSFSAALEAFAGGSRRTPKEWNLSFDPSTRKLLGIYYRPTAEWDDSKEGRLVRMGKGNLQVSENGTVSMGDLVYPELGFNMPMVDH</sequence>
<reference evidence="4" key="1">
    <citation type="journal article" date="2023" name="bioRxiv">
        <title>Complete genome of the Medicago anthracnose fungus, Colletotrichum destructivum, reveals a mini-chromosome-like region within a core chromosome.</title>
        <authorList>
            <person name="Lapalu N."/>
            <person name="Simon A."/>
            <person name="Lu A."/>
            <person name="Plaumann P.-L."/>
            <person name="Amselem J."/>
            <person name="Pigne S."/>
            <person name="Auger A."/>
            <person name="Koch C."/>
            <person name="Dallery J.-F."/>
            <person name="O'Connell R.J."/>
        </authorList>
    </citation>
    <scope>NUCLEOTIDE SEQUENCE [LARGE SCALE GENOMIC DNA]</scope>
    <source>
        <strain evidence="4">CBS 520.97</strain>
    </source>
</reference>
<dbReference type="RefSeq" id="XP_062783596.1">
    <property type="nucleotide sequence ID" value="XM_062927545.1"/>
</dbReference>
<dbReference type="KEGG" id="cdet:87947889"/>
<dbReference type="AlphaFoldDB" id="A0AAX4IT51"/>
<feature type="region of interest" description="Disordered" evidence="1">
    <location>
        <begin position="264"/>
        <end position="285"/>
    </location>
</feature>
<organism evidence="3 4">
    <name type="scientific">Colletotrichum destructivum</name>
    <dbReference type="NCBI Taxonomy" id="34406"/>
    <lineage>
        <taxon>Eukaryota</taxon>
        <taxon>Fungi</taxon>
        <taxon>Dikarya</taxon>
        <taxon>Ascomycota</taxon>
        <taxon>Pezizomycotina</taxon>
        <taxon>Sordariomycetes</taxon>
        <taxon>Hypocreomycetidae</taxon>
        <taxon>Glomerellales</taxon>
        <taxon>Glomerellaceae</taxon>
        <taxon>Colletotrichum</taxon>
        <taxon>Colletotrichum destructivum species complex</taxon>
    </lineage>
</organism>
<dbReference type="Proteomes" id="UP001322277">
    <property type="component" value="Chromosome 7"/>
</dbReference>
<evidence type="ECO:0000256" key="1">
    <source>
        <dbReference type="SAM" id="MobiDB-lite"/>
    </source>
</evidence>